<dbReference type="EMBL" id="LOXM01000264">
    <property type="protein sequence ID" value="KVG54877.1"/>
    <property type="molecule type" value="Genomic_DNA"/>
</dbReference>
<proteinExistence type="predicted"/>
<sequence>MAIQRELLVTVDELAKLEHWRDSDYDHVVMCVERQPISTLLPDLGYFRDRLRIARADDQARQAAARRAWRFDR</sequence>
<dbReference type="Proteomes" id="UP000064029">
    <property type="component" value="Unassembled WGS sequence"/>
</dbReference>
<name>A0A103QSQ2_9BURK</name>
<protein>
    <submittedName>
        <fullName evidence="1">Uncharacterized protein</fullName>
    </submittedName>
</protein>
<reference evidence="1 2" key="1">
    <citation type="submission" date="2015-11" db="EMBL/GenBank/DDBJ databases">
        <title>Expanding the genomic diversity of Burkholderia species for the development of highly accurate diagnostics.</title>
        <authorList>
            <person name="Sahl J."/>
            <person name="Keim P."/>
            <person name="Wagner D."/>
        </authorList>
    </citation>
    <scope>NUCLEOTIDE SEQUENCE [LARGE SCALE GENOMIC DNA]</scope>
    <source>
        <strain evidence="1 2">MSMB2036</strain>
    </source>
</reference>
<comment type="caution">
    <text evidence="1">The sequence shown here is derived from an EMBL/GenBank/DDBJ whole genome shotgun (WGS) entry which is preliminary data.</text>
</comment>
<evidence type="ECO:0000313" key="2">
    <source>
        <dbReference type="Proteomes" id="UP000064029"/>
    </source>
</evidence>
<gene>
    <name evidence="1" type="ORF">WJ33_01005</name>
</gene>
<dbReference type="AlphaFoldDB" id="A0A103QSQ2"/>
<organism evidence="1 2">
    <name type="scientific">Burkholderia ubonensis</name>
    <dbReference type="NCBI Taxonomy" id="101571"/>
    <lineage>
        <taxon>Bacteria</taxon>
        <taxon>Pseudomonadati</taxon>
        <taxon>Pseudomonadota</taxon>
        <taxon>Betaproteobacteria</taxon>
        <taxon>Burkholderiales</taxon>
        <taxon>Burkholderiaceae</taxon>
        <taxon>Burkholderia</taxon>
        <taxon>Burkholderia cepacia complex</taxon>
    </lineage>
</organism>
<accession>A0A103QSQ2</accession>
<evidence type="ECO:0000313" key="1">
    <source>
        <dbReference type="EMBL" id="KVG54877.1"/>
    </source>
</evidence>